<dbReference type="Pfam" id="PF00149">
    <property type="entry name" value="Metallophos"/>
    <property type="match status" value="1"/>
</dbReference>
<dbReference type="Gene3D" id="3.60.21.10">
    <property type="match status" value="1"/>
</dbReference>
<evidence type="ECO:0000259" key="5">
    <source>
        <dbReference type="Pfam" id="PF00149"/>
    </source>
</evidence>
<dbReference type="RefSeq" id="WP_268883497.1">
    <property type="nucleotide sequence ID" value="NZ_CP114029.1"/>
</dbReference>
<sequence length="269" mass="29161">MKLIQITDLHLVTPGETLFGLDPLVRLTACLKDVEDHHGDADAIVVTGDLTHDGEIAAYEALAKAISGLTPPVHLMLGNHDRREAFRAAFGDAHFDAGFVQKSVDLDGSRLILLDTLKEGAVEGELCPARLGWLERQLAGAGENGALVFAHHPPFRLHMPALDRVRLGEAEEFARIANQAGNVRHILAGHVHRPVSGSWRGIPFNALRSTNQQTALVFEDRFVNSHEPPAYAVIFVDVDGVVVHFHDFLDETAGPKSGSQTSVDQSDSA</sequence>
<evidence type="ECO:0000313" key="6">
    <source>
        <dbReference type="EMBL" id="WAP70957.1"/>
    </source>
</evidence>
<dbReference type="SUPFAM" id="SSF56300">
    <property type="entry name" value="Metallo-dependent phosphatases"/>
    <property type="match status" value="1"/>
</dbReference>
<organism evidence="6 7">
    <name type="scientific">Jiella pelagia</name>
    <dbReference type="NCBI Taxonomy" id="2986949"/>
    <lineage>
        <taxon>Bacteria</taxon>
        <taxon>Pseudomonadati</taxon>
        <taxon>Pseudomonadota</taxon>
        <taxon>Alphaproteobacteria</taxon>
        <taxon>Hyphomicrobiales</taxon>
        <taxon>Aurantimonadaceae</taxon>
        <taxon>Jiella</taxon>
    </lineage>
</organism>
<gene>
    <name evidence="6" type="ORF">OH818_13910</name>
</gene>
<evidence type="ECO:0000313" key="7">
    <source>
        <dbReference type="Proteomes" id="UP001164020"/>
    </source>
</evidence>
<keyword evidence="7" id="KW-1185">Reference proteome</keyword>
<reference evidence="6" key="1">
    <citation type="submission" date="2022-12" db="EMBL/GenBank/DDBJ databases">
        <title>Jiella pelagia sp. nov., isolated from phosphonate enriched culture of Northwest Pacific surface seawater.</title>
        <authorList>
            <person name="Shin D.Y."/>
            <person name="Hwang C.Y."/>
        </authorList>
    </citation>
    <scope>NUCLEOTIDE SEQUENCE</scope>
    <source>
        <strain evidence="6">HL-NP1</strain>
    </source>
</reference>
<protein>
    <submittedName>
        <fullName evidence="6">Phosphodiesterase</fullName>
    </submittedName>
</protein>
<keyword evidence="3" id="KW-0408">Iron</keyword>
<feature type="domain" description="Calcineurin-like phosphoesterase" evidence="5">
    <location>
        <begin position="1"/>
        <end position="194"/>
    </location>
</feature>
<accession>A0ABY7C4F0</accession>
<dbReference type="InterPro" id="IPR004843">
    <property type="entry name" value="Calcineurin-like_PHP"/>
</dbReference>
<evidence type="ECO:0000256" key="4">
    <source>
        <dbReference type="ARBA" id="ARBA00025742"/>
    </source>
</evidence>
<comment type="similarity">
    <text evidence="4">Belongs to the cyclic nucleotide phosphodiesterase class-III family.</text>
</comment>
<dbReference type="PANTHER" id="PTHR42988:SF2">
    <property type="entry name" value="CYCLIC NUCLEOTIDE PHOSPHODIESTERASE CBUA0032-RELATED"/>
    <property type="match status" value="1"/>
</dbReference>
<dbReference type="Proteomes" id="UP001164020">
    <property type="component" value="Chromosome"/>
</dbReference>
<keyword evidence="1" id="KW-0479">Metal-binding</keyword>
<dbReference type="InterPro" id="IPR050884">
    <property type="entry name" value="CNP_phosphodiesterase-III"/>
</dbReference>
<dbReference type="InterPro" id="IPR029052">
    <property type="entry name" value="Metallo-depent_PP-like"/>
</dbReference>
<keyword evidence="2" id="KW-0378">Hydrolase</keyword>
<proteinExistence type="inferred from homology"/>
<dbReference type="EMBL" id="CP114029">
    <property type="protein sequence ID" value="WAP70957.1"/>
    <property type="molecule type" value="Genomic_DNA"/>
</dbReference>
<evidence type="ECO:0000256" key="2">
    <source>
        <dbReference type="ARBA" id="ARBA00022801"/>
    </source>
</evidence>
<dbReference type="InterPro" id="IPR026575">
    <property type="entry name" value="GpdQ/CpdA-like"/>
</dbReference>
<dbReference type="PANTHER" id="PTHR42988">
    <property type="entry name" value="PHOSPHOHYDROLASE"/>
    <property type="match status" value="1"/>
</dbReference>
<name>A0ABY7C4F0_9HYPH</name>
<evidence type="ECO:0000256" key="3">
    <source>
        <dbReference type="ARBA" id="ARBA00023004"/>
    </source>
</evidence>
<dbReference type="CDD" id="cd07402">
    <property type="entry name" value="MPP_GpdQ"/>
    <property type="match status" value="1"/>
</dbReference>
<evidence type="ECO:0000256" key="1">
    <source>
        <dbReference type="ARBA" id="ARBA00022723"/>
    </source>
</evidence>